<protein>
    <recommendedName>
        <fullName evidence="3">Prepilin-type N-terminal cleavage/methylation domain-containing protein</fullName>
    </recommendedName>
</protein>
<accession>X0V8N8</accession>
<keyword evidence="1" id="KW-1133">Transmembrane helix</keyword>
<dbReference type="SUPFAM" id="SSF54523">
    <property type="entry name" value="Pili subunits"/>
    <property type="match status" value="1"/>
</dbReference>
<dbReference type="PROSITE" id="PS00409">
    <property type="entry name" value="PROKAR_NTER_METHYL"/>
    <property type="match status" value="1"/>
</dbReference>
<keyword evidence="1" id="KW-0472">Membrane</keyword>
<dbReference type="NCBIfam" id="TIGR02532">
    <property type="entry name" value="IV_pilin_GFxxxE"/>
    <property type="match status" value="1"/>
</dbReference>
<comment type="caution">
    <text evidence="2">The sequence shown here is derived from an EMBL/GenBank/DDBJ whole genome shotgun (WGS) entry which is preliminary data.</text>
</comment>
<feature type="non-terminal residue" evidence="2">
    <location>
        <position position="70"/>
    </location>
</feature>
<organism evidence="2">
    <name type="scientific">marine sediment metagenome</name>
    <dbReference type="NCBI Taxonomy" id="412755"/>
    <lineage>
        <taxon>unclassified sequences</taxon>
        <taxon>metagenomes</taxon>
        <taxon>ecological metagenomes</taxon>
    </lineage>
</organism>
<evidence type="ECO:0000313" key="2">
    <source>
        <dbReference type="EMBL" id="GAG07732.1"/>
    </source>
</evidence>
<evidence type="ECO:0000256" key="1">
    <source>
        <dbReference type="SAM" id="Phobius"/>
    </source>
</evidence>
<keyword evidence="1" id="KW-0812">Transmembrane</keyword>
<evidence type="ECO:0008006" key="3">
    <source>
        <dbReference type="Google" id="ProtNLM"/>
    </source>
</evidence>
<proteinExistence type="predicted"/>
<dbReference type="Pfam" id="PF07963">
    <property type="entry name" value="N_methyl"/>
    <property type="match status" value="1"/>
</dbReference>
<dbReference type="InterPro" id="IPR012902">
    <property type="entry name" value="N_methyl_site"/>
</dbReference>
<dbReference type="InterPro" id="IPR045584">
    <property type="entry name" value="Pilin-like"/>
</dbReference>
<sequence length="70" mass="7790">MLDKKDSGFTLVEIMIVVVIFSLLIGTIFIVLATGKTSFQIGNVRMELQQDLRRGMDWITAELRQGGSST</sequence>
<name>X0V8N8_9ZZZZ</name>
<dbReference type="AlphaFoldDB" id="X0V8N8"/>
<dbReference type="EMBL" id="BARS01028376">
    <property type="protein sequence ID" value="GAG07732.1"/>
    <property type="molecule type" value="Genomic_DNA"/>
</dbReference>
<reference evidence="2" key="1">
    <citation type="journal article" date="2014" name="Front. Microbiol.">
        <title>High frequency of phylogenetically diverse reductive dehalogenase-homologous genes in deep subseafloor sedimentary metagenomes.</title>
        <authorList>
            <person name="Kawai M."/>
            <person name="Futagami T."/>
            <person name="Toyoda A."/>
            <person name="Takaki Y."/>
            <person name="Nishi S."/>
            <person name="Hori S."/>
            <person name="Arai W."/>
            <person name="Tsubouchi T."/>
            <person name="Morono Y."/>
            <person name="Uchiyama I."/>
            <person name="Ito T."/>
            <person name="Fujiyama A."/>
            <person name="Inagaki F."/>
            <person name="Takami H."/>
        </authorList>
    </citation>
    <scope>NUCLEOTIDE SEQUENCE</scope>
    <source>
        <strain evidence="2">Expedition CK06-06</strain>
    </source>
</reference>
<feature type="transmembrane region" description="Helical" evidence="1">
    <location>
        <begin position="12"/>
        <end position="35"/>
    </location>
</feature>
<gene>
    <name evidence="2" type="ORF">S01H1_44480</name>
</gene>